<dbReference type="AlphaFoldDB" id="A0A830HU29"/>
<proteinExistence type="inferred from homology"/>
<dbReference type="GO" id="GO:0005886">
    <property type="term" value="C:plasma membrane"/>
    <property type="evidence" value="ECO:0007669"/>
    <property type="project" value="UniProtKB-SubCell"/>
</dbReference>
<organism evidence="10 11">
    <name type="scientific">Pycnococcus provasolii</name>
    <dbReference type="NCBI Taxonomy" id="41880"/>
    <lineage>
        <taxon>Eukaryota</taxon>
        <taxon>Viridiplantae</taxon>
        <taxon>Chlorophyta</taxon>
        <taxon>Pseudoscourfieldiophyceae</taxon>
        <taxon>Pseudoscourfieldiales</taxon>
        <taxon>Pycnococcaceae</taxon>
        <taxon>Pycnococcus</taxon>
    </lineage>
</organism>
<dbReference type="SUPFAM" id="SSF52540">
    <property type="entry name" value="P-loop containing nucleoside triphosphate hydrolases"/>
    <property type="match status" value="1"/>
</dbReference>
<name>A0A830HU29_9CHLO</name>
<keyword evidence="6" id="KW-0472">Membrane</keyword>
<dbReference type="SMART" id="SM00174">
    <property type="entry name" value="RHO"/>
    <property type="match status" value="1"/>
</dbReference>
<feature type="compositionally biased region" description="Polar residues" evidence="9">
    <location>
        <begin position="258"/>
        <end position="268"/>
    </location>
</feature>
<comment type="subcellular location">
    <subcellularLocation>
        <location evidence="1">Cell membrane</location>
        <topology evidence="1">Lipid-anchor</topology>
    </subcellularLocation>
</comment>
<evidence type="ECO:0000313" key="10">
    <source>
        <dbReference type="EMBL" id="GHP10195.1"/>
    </source>
</evidence>
<dbReference type="EMBL" id="BNJQ01000028">
    <property type="protein sequence ID" value="GHP10195.1"/>
    <property type="molecule type" value="Genomic_DNA"/>
</dbReference>
<comment type="caution">
    <text evidence="10">The sequence shown here is derived from an EMBL/GenBank/DDBJ whole genome shotgun (WGS) entry which is preliminary data.</text>
</comment>
<dbReference type="SMART" id="SM00173">
    <property type="entry name" value="RAS"/>
    <property type="match status" value="1"/>
</dbReference>
<dbReference type="SMART" id="SM00175">
    <property type="entry name" value="RAB"/>
    <property type="match status" value="1"/>
</dbReference>
<evidence type="ECO:0000256" key="3">
    <source>
        <dbReference type="ARBA" id="ARBA00022475"/>
    </source>
</evidence>
<dbReference type="FunFam" id="3.40.50.300:FF:000308">
    <property type="entry name" value="ras-related protein RABE1c-like"/>
    <property type="match status" value="1"/>
</dbReference>
<dbReference type="PROSITE" id="PS51420">
    <property type="entry name" value="RHO"/>
    <property type="match status" value="1"/>
</dbReference>
<dbReference type="InterPro" id="IPR005225">
    <property type="entry name" value="Small_GTP-bd"/>
</dbReference>
<keyword evidence="4" id="KW-0547">Nucleotide-binding</keyword>
<comment type="similarity">
    <text evidence="2">Belongs to the small GTPase superfamily. Rab family.</text>
</comment>
<dbReference type="GO" id="GO:0005525">
    <property type="term" value="F:GTP binding"/>
    <property type="evidence" value="ECO:0007669"/>
    <property type="project" value="UniProtKB-KW"/>
</dbReference>
<evidence type="ECO:0000256" key="4">
    <source>
        <dbReference type="ARBA" id="ARBA00022741"/>
    </source>
</evidence>
<dbReference type="CDD" id="cd01867">
    <property type="entry name" value="Rab8_Rab10_Rab13_like"/>
    <property type="match status" value="1"/>
</dbReference>
<dbReference type="InterPro" id="IPR027417">
    <property type="entry name" value="P-loop_NTPase"/>
</dbReference>
<evidence type="ECO:0000256" key="8">
    <source>
        <dbReference type="ARBA" id="ARBA00023289"/>
    </source>
</evidence>
<keyword evidence="8" id="KW-0636">Prenylation</keyword>
<keyword evidence="3" id="KW-1003">Cell membrane</keyword>
<evidence type="ECO:0000256" key="7">
    <source>
        <dbReference type="ARBA" id="ARBA00023288"/>
    </source>
</evidence>
<evidence type="ECO:0000256" key="9">
    <source>
        <dbReference type="SAM" id="MobiDB-lite"/>
    </source>
</evidence>
<feature type="compositionally biased region" description="Polar residues" evidence="9">
    <location>
        <begin position="237"/>
        <end position="249"/>
    </location>
</feature>
<evidence type="ECO:0000256" key="5">
    <source>
        <dbReference type="ARBA" id="ARBA00023134"/>
    </source>
</evidence>
<reference evidence="10" key="1">
    <citation type="submission" date="2020-10" db="EMBL/GenBank/DDBJ databases">
        <title>Unveiling of a novel bifunctional photoreceptor, Dualchrome1, isolated from a cosmopolitan green alga.</title>
        <authorList>
            <person name="Suzuki S."/>
            <person name="Kawachi M."/>
        </authorList>
    </citation>
    <scope>NUCLEOTIDE SEQUENCE</scope>
    <source>
        <strain evidence="10">NIES 2893</strain>
    </source>
</reference>
<dbReference type="PANTHER" id="PTHR47980">
    <property type="entry name" value="LD44762P"/>
    <property type="match status" value="1"/>
</dbReference>
<keyword evidence="7" id="KW-0449">Lipoprotein</keyword>
<protein>
    <submittedName>
        <fullName evidence="10">Protein archease</fullName>
    </submittedName>
</protein>
<dbReference type="NCBIfam" id="TIGR00231">
    <property type="entry name" value="small_GTP"/>
    <property type="match status" value="1"/>
</dbReference>
<keyword evidence="11" id="KW-1185">Reference proteome</keyword>
<evidence type="ECO:0000256" key="1">
    <source>
        <dbReference type="ARBA" id="ARBA00004193"/>
    </source>
</evidence>
<sequence>MPRDASTSSSGARADYQYLIKLLLIGDSGVGKSCLLLRFSDDSFTTSFITTIGIEYVDLALGAGLAAGRRFKIKKVQFDDGVKVKLQLWDTAGQERFRTITSAYYRGAMGIVLTYDITDEASFTAIRNWVKNVESNAAADVNRILVGNKSDMEKQRVVSTERGQALADEFGLKFFETSAKSGAGVEESFRELAWQVKERLSANSETAGAGKASTTATKTTQQRTSPAHNRRHAMKQQLRSNLKQQTVLQAVSGKERTTTAIHQNQKQKQPSEEAVHNLLQNLPMADNNCVTHDNVVKDDPCEECLLTCDTYPLPDFAECGGCVTIEPEVENNECLLTCDLSPMPDFEEFQSPTMTFDQPVPRRATKQKNVVITFTENVSTQGKDKVFVHSKPTSDGASWGGWVLLPSVSAEYGRVRQITLPTSTEEPFVFSVRHSSKPCSGSAFYTVDPTSTKRDTIDVICTPDGCAW</sequence>
<dbReference type="InterPro" id="IPR001806">
    <property type="entry name" value="Small_GTPase"/>
</dbReference>
<dbReference type="PROSITE" id="PS51419">
    <property type="entry name" value="RAB"/>
    <property type="match status" value="1"/>
</dbReference>
<evidence type="ECO:0000313" key="11">
    <source>
        <dbReference type="Proteomes" id="UP000660262"/>
    </source>
</evidence>
<dbReference type="InterPro" id="IPR050305">
    <property type="entry name" value="Small_GTPase_Rab"/>
</dbReference>
<feature type="compositionally biased region" description="Low complexity" evidence="9">
    <location>
        <begin position="206"/>
        <end position="225"/>
    </location>
</feature>
<dbReference type="Proteomes" id="UP000660262">
    <property type="component" value="Unassembled WGS sequence"/>
</dbReference>
<dbReference type="SMART" id="SM00176">
    <property type="entry name" value="RAN"/>
    <property type="match status" value="1"/>
</dbReference>
<dbReference type="PRINTS" id="PR00449">
    <property type="entry name" value="RASTRNSFRMNG"/>
</dbReference>
<accession>A0A830HU29</accession>
<evidence type="ECO:0000256" key="6">
    <source>
        <dbReference type="ARBA" id="ARBA00023136"/>
    </source>
</evidence>
<keyword evidence="5" id="KW-0342">GTP-binding</keyword>
<evidence type="ECO:0000256" key="2">
    <source>
        <dbReference type="ARBA" id="ARBA00006270"/>
    </source>
</evidence>
<feature type="region of interest" description="Disordered" evidence="9">
    <location>
        <begin position="203"/>
        <end position="273"/>
    </location>
</feature>
<dbReference type="Pfam" id="PF00071">
    <property type="entry name" value="Ras"/>
    <property type="match status" value="1"/>
</dbReference>
<dbReference type="Gene3D" id="3.40.50.300">
    <property type="entry name" value="P-loop containing nucleotide triphosphate hydrolases"/>
    <property type="match status" value="1"/>
</dbReference>
<dbReference type="PROSITE" id="PS51421">
    <property type="entry name" value="RAS"/>
    <property type="match status" value="1"/>
</dbReference>
<gene>
    <name evidence="10" type="ORF">PPROV_000892700</name>
</gene>
<dbReference type="GO" id="GO:0003924">
    <property type="term" value="F:GTPase activity"/>
    <property type="evidence" value="ECO:0007669"/>
    <property type="project" value="InterPro"/>
</dbReference>